<reference evidence="5 6" key="1">
    <citation type="submission" date="2024-04" db="EMBL/GenBank/DDBJ databases">
        <title>Phyllosticta paracitricarpa is synonymous to the EU quarantine fungus P. citricarpa based on phylogenomic analyses.</title>
        <authorList>
            <consortium name="Lawrence Berkeley National Laboratory"/>
            <person name="Van Ingen-Buijs V.A."/>
            <person name="Van Westerhoven A.C."/>
            <person name="Haridas S."/>
            <person name="Skiadas P."/>
            <person name="Martin F."/>
            <person name="Groenewald J.Z."/>
            <person name="Crous P.W."/>
            <person name="Seidl M.F."/>
        </authorList>
    </citation>
    <scope>NUCLEOTIDE SEQUENCE [LARGE SCALE GENOMIC DNA]</scope>
    <source>
        <strain evidence="5 6">CBS 123374</strain>
    </source>
</reference>
<dbReference type="InterPro" id="IPR027417">
    <property type="entry name" value="P-loop_NTPase"/>
</dbReference>
<dbReference type="EMBL" id="JBBWRZ010000001">
    <property type="protein sequence ID" value="KAK8246914.1"/>
    <property type="molecule type" value="Genomic_DNA"/>
</dbReference>
<feature type="domain" description="Nephrocystin 3-like N-terminal" evidence="4">
    <location>
        <begin position="323"/>
        <end position="514"/>
    </location>
</feature>
<keyword evidence="6" id="KW-1185">Reference proteome</keyword>
<dbReference type="Pfam" id="PF24883">
    <property type="entry name" value="NPHP3_N"/>
    <property type="match status" value="1"/>
</dbReference>
<dbReference type="Gene3D" id="2.60.120.920">
    <property type="match status" value="1"/>
</dbReference>
<dbReference type="InterPro" id="IPR043136">
    <property type="entry name" value="B30.2/SPRY_sf"/>
</dbReference>
<evidence type="ECO:0000256" key="3">
    <source>
        <dbReference type="SAM" id="MobiDB-lite"/>
    </source>
</evidence>
<dbReference type="Gene3D" id="1.25.40.20">
    <property type="entry name" value="Ankyrin repeat-containing domain"/>
    <property type="match status" value="1"/>
</dbReference>
<dbReference type="InterPro" id="IPR002110">
    <property type="entry name" value="Ankyrin_rpt"/>
</dbReference>
<evidence type="ECO:0000259" key="4">
    <source>
        <dbReference type="Pfam" id="PF24883"/>
    </source>
</evidence>
<evidence type="ECO:0000256" key="2">
    <source>
        <dbReference type="PROSITE-ProRule" id="PRU00023"/>
    </source>
</evidence>
<dbReference type="PANTHER" id="PTHR10039:SF16">
    <property type="entry name" value="GPI INOSITOL-DEACYLASE"/>
    <property type="match status" value="1"/>
</dbReference>
<feature type="region of interest" description="Disordered" evidence="3">
    <location>
        <begin position="1"/>
        <end position="27"/>
    </location>
</feature>
<dbReference type="InterPro" id="IPR056884">
    <property type="entry name" value="NPHP3-like_N"/>
</dbReference>
<comment type="caution">
    <text evidence="5">The sequence shown here is derived from an EMBL/GenBank/DDBJ whole genome shotgun (WGS) entry which is preliminary data.</text>
</comment>
<sequence>MSSKFDSSSMLKMRPSEPLSPAQDLLDPSKVGQRLWAEAREQLQAQGIEDEKRRKLLDGDYDETPETVSLNLKTTKENVESCRGGKFDRTIDRLDIFCQTATNFMAFTPQTVQIVWTCFALLMKFLMAYKEFWETFLNALDAMSDALFICNVYISQCRLWDTTSGIADKIRQRIRNIFCWALGLSIRTVRWESKYQTYGRAGLTWKATKDYFGVKFWKAGEFTGLMENIQTQLQKLRELDAKSHKLYVENVFGKVYDTTARTAKNTDELIRSFVSATNQSEAFFKAAKDRLDQISENLQDGTNLDVSEPEKQRQEKIEKTSAGTCQWVIRDKKFTSWLQGKQRRTLWIKGKAGSGKSFLCSSIVEHLSRLSVKGKETSIMTSFFCQVREPSKSTGSRIMLHVLLQLFWAIQRAEKAPIAPTDSGDDPEKSRLQARTLQILAEDPKGKQVANASGLDATACANIFQAVAKELTCKIFIVLDALDECVDREKSGILKTLLQVVQQTPNIYLILSSRSALDIEEIFSSTTLSPHRLEAGKVATKEDISIFLNHTLSDEYGFIPTKDREWASDTILARSDGMFQYATMALQGSNCSEVKANFNNAIRNLPEGLNQLYTERFQSMQSTARRYLEVMLRWLVCGVGHIKLISIIDEVGRCYQDKNQTYKEVPTEDFDTWMEVETRKANSIMGDLYPQVRDFIKYNEHTTVIEVQHASILDWVDISSGDPKSPTQNIGRQRGHLIMACNMMQTVTHPSFQKRFLSSNVRPDHGLRYELSYWHYHVREAERTEASIEKENPHKPKEWTALYEDIDDFMGLGNGSNPYFENWRNQASPVGFFPKEYYLSDLPLHIFAQLGLLGSFKRNFELGQNHDRKDVLSQKDAFGNLPLHLICQGIGGFVGLEYVLEKDDSQVNVLGDRFDETPLLMMLTVRCATIPTLYHVQLLLRNGAQVQIPDNFGWTCLHYAAQLGDSEICDEILQRDVEVNARNFSGITPMELVLAEWDAAGSASTSYERIAYALLNKTTDDKENLHNLFLAIEWGLPQLCDRLTHLINNTDVHGWTPLMLAEQTNDEIYKSFIKMSTKETKRMRSEELPKIPIQVPSSWSRDTEEERSMVPEEDVLMVNKTQDGPHSSWYWGVATYINANHPIPPGPGIYKFRVEIQDLTDAVLQIELGFAHRTTEPQNCNRYAKDENLFSWKSYHPSDEANCRELTFARSRRTRSISCELQRSAISPGDVICVEVVIDEKGFEFNPTFNEEYELVNALGTMDINWLILVCNFYDEPLRGRFFPFINIFGSGIKLTAEFGPFKRKEHRSWSPTPS</sequence>
<dbReference type="Proteomes" id="UP001492380">
    <property type="component" value="Unassembled WGS sequence"/>
</dbReference>
<dbReference type="PROSITE" id="PS50088">
    <property type="entry name" value="ANK_REPEAT"/>
    <property type="match status" value="1"/>
</dbReference>
<evidence type="ECO:0000313" key="5">
    <source>
        <dbReference type="EMBL" id="KAK8246914.1"/>
    </source>
</evidence>
<dbReference type="PROSITE" id="PS50297">
    <property type="entry name" value="ANK_REP_REGION"/>
    <property type="match status" value="1"/>
</dbReference>
<keyword evidence="1" id="KW-0677">Repeat</keyword>
<evidence type="ECO:0000313" key="6">
    <source>
        <dbReference type="Proteomes" id="UP001492380"/>
    </source>
</evidence>
<evidence type="ECO:0000256" key="1">
    <source>
        <dbReference type="ARBA" id="ARBA00022737"/>
    </source>
</evidence>
<organism evidence="5 6">
    <name type="scientific">Phyllosticta capitalensis</name>
    <dbReference type="NCBI Taxonomy" id="121624"/>
    <lineage>
        <taxon>Eukaryota</taxon>
        <taxon>Fungi</taxon>
        <taxon>Dikarya</taxon>
        <taxon>Ascomycota</taxon>
        <taxon>Pezizomycotina</taxon>
        <taxon>Dothideomycetes</taxon>
        <taxon>Dothideomycetes incertae sedis</taxon>
        <taxon>Botryosphaeriales</taxon>
        <taxon>Phyllostictaceae</taxon>
        <taxon>Phyllosticta</taxon>
    </lineage>
</organism>
<dbReference type="Pfam" id="PF12796">
    <property type="entry name" value="Ank_2"/>
    <property type="match status" value="1"/>
</dbReference>
<protein>
    <recommendedName>
        <fullName evidence="4">Nephrocystin 3-like N-terminal domain-containing protein</fullName>
    </recommendedName>
</protein>
<dbReference type="SUPFAM" id="SSF48403">
    <property type="entry name" value="Ankyrin repeat"/>
    <property type="match status" value="1"/>
</dbReference>
<dbReference type="PANTHER" id="PTHR10039">
    <property type="entry name" value="AMELOGENIN"/>
    <property type="match status" value="1"/>
</dbReference>
<feature type="repeat" description="ANK" evidence="2">
    <location>
        <begin position="952"/>
        <end position="984"/>
    </location>
</feature>
<dbReference type="SMART" id="SM00248">
    <property type="entry name" value="ANK"/>
    <property type="match status" value="2"/>
</dbReference>
<name>A0ABR1Z3C3_9PEZI</name>
<proteinExistence type="predicted"/>
<dbReference type="Gene3D" id="3.40.50.300">
    <property type="entry name" value="P-loop containing nucleotide triphosphate hydrolases"/>
    <property type="match status" value="1"/>
</dbReference>
<feature type="compositionally biased region" description="Polar residues" evidence="3">
    <location>
        <begin position="1"/>
        <end position="10"/>
    </location>
</feature>
<keyword evidence="2" id="KW-0040">ANK repeat</keyword>
<accession>A0ABR1Z3C3</accession>
<dbReference type="InterPro" id="IPR036770">
    <property type="entry name" value="Ankyrin_rpt-contain_sf"/>
</dbReference>
<dbReference type="SUPFAM" id="SSF52540">
    <property type="entry name" value="P-loop containing nucleoside triphosphate hydrolases"/>
    <property type="match status" value="1"/>
</dbReference>
<gene>
    <name evidence="5" type="ORF">HDK90DRAFT_521479</name>
</gene>